<dbReference type="EMBL" id="ML005942">
    <property type="protein sequence ID" value="RKP17252.1"/>
    <property type="molecule type" value="Genomic_DNA"/>
</dbReference>
<protein>
    <recommendedName>
        <fullName evidence="3">ELYS-like domain-containing protein</fullName>
    </recommendedName>
</protein>
<organism evidence="4 5">
    <name type="scientific">Rozella allomycis (strain CSF55)</name>
    <dbReference type="NCBI Taxonomy" id="988480"/>
    <lineage>
        <taxon>Eukaryota</taxon>
        <taxon>Fungi</taxon>
        <taxon>Fungi incertae sedis</taxon>
        <taxon>Cryptomycota</taxon>
        <taxon>Cryptomycota incertae sedis</taxon>
        <taxon>Rozella</taxon>
    </lineage>
</organism>
<keyword evidence="2" id="KW-0539">Nucleus</keyword>
<feature type="domain" description="ELYS-like" evidence="3">
    <location>
        <begin position="195"/>
        <end position="384"/>
    </location>
</feature>
<dbReference type="GO" id="GO:0005634">
    <property type="term" value="C:nucleus"/>
    <property type="evidence" value="ECO:0007669"/>
    <property type="project" value="UniProtKB-SubCell"/>
</dbReference>
<sequence>MENNFKAAYPFSSTLPAAKSKICCYNRSQKLVLYNREHVRVFNSKNVCEATITDKQLKRGIEKCCVSRIDGRMKVVGWDGREVFVYDVRRRCVEVCVGREGVVEIVGVKEKVGVERTEEFSTFDEERAILGVGSKYGSNEIIVIFEDKISLYKSHSYLPNVEKKVYEILDLIDFKKCPFNEEFNLKIKENKRDELFIEILLKEMKKEFPPKNEDECENLFLLILNSLKSENEKLEILFYFLNFFDENLAEKFAMKNGFENKRLIKGLFYLDQNEIELATEELIKCSEFKFSNKILEKFIKENRFDQGYRLLICGLVPNEDEKTFELKLEILMRVNFFESFCFQRMKSGLFEKFIEFGLENKMKELNFIPFDSFEQGQLINFCSSSSNPKVHEFLFNYFINKNQFIEAIQFYNARPLLNKVKIVEEIKSIIPECQKYLLNGKLFNEKVEDLNQEIVQTSSFQSIDLDLLSPVKVTKTLKMNLTPLKVMKGDSLSSLKGDSLSSLKGDSLKVELNNSFNSVAVNSPVRTSSLTPIKSPILSPSNLKSTSGETNLNLPITSPLKQYYLRQSPQTVQIPSRPKIPIPDEILSKKRRTSKLSIVSFPDDEESLKSTRKKFQSLKVQEITPWCLVHQT</sequence>
<reference evidence="5" key="1">
    <citation type="journal article" date="2018" name="Nat. Microbiol.">
        <title>Leveraging single-cell genomics to expand the fungal tree of life.</title>
        <authorList>
            <person name="Ahrendt S.R."/>
            <person name="Quandt C.A."/>
            <person name="Ciobanu D."/>
            <person name="Clum A."/>
            <person name="Salamov A."/>
            <person name="Andreopoulos B."/>
            <person name="Cheng J.F."/>
            <person name="Woyke T."/>
            <person name="Pelin A."/>
            <person name="Henrissat B."/>
            <person name="Reynolds N.K."/>
            <person name="Benny G.L."/>
            <person name="Smith M.E."/>
            <person name="James T.Y."/>
            <person name="Grigoriev I.V."/>
        </authorList>
    </citation>
    <scope>NUCLEOTIDE SEQUENCE [LARGE SCALE GENOMIC DNA]</scope>
    <source>
        <strain evidence="5">CSF55</strain>
    </source>
</reference>
<evidence type="ECO:0000313" key="4">
    <source>
        <dbReference type="EMBL" id="RKP17252.1"/>
    </source>
</evidence>
<accession>A0A4P9YEB8</accession>
<dbReference type="InterPro" id="IPR025151">
    <property type="entry name" value="ELYS_dom"/>
</dbReference>
<evidence type="ECO:0000259" key="3">
    <source>
        <dbReference type="Pfam" id="PF13934"/>
    </source>
</evidence>
<dbReference type="AlphaFoldDB" id="A0A4P9YEB8"/>
<evidence type="ECO:0000256" key="1">
    <source>
        <dbReference type="ARBA" id="ARBA00004123"/>
    </source>
</evidence>
<proteinExistence type="predicted"/>
<evidence type="ECO:0000256" key="2">
    <source>
        <dbReference type="ARBA" id="ARBA00023242"/>
    </source>
</evidence>
<gene>
    <name evidence="4" type="ORF">ROZALSC1DRAFT_24389</name>
</gene>
<dbReference type="Proteomes" id="UP000281549">
    <property type="component" value="Unassembled WGS sequence"/>
</dbReference>
<evidence type="ECO:0000313" key="5">
    <source>
        <dbReference type="Proteomes" id="UP000281549"/>
    </source>
</evidence>
<comment type="subcellular location">
    <subcellularLocation>
        <location evidence="1">Nucleus</location>
    </subcellularLocation>
</comment>
<dbReference type="Pfam" id="PF13934">
    <property type="entry name" value="ELYS"/>
    <property type="match status" value="1"/>
</dbReference>
<name>A0A4P9YEB8_ROZAC</name>